<name>A0A5B2VEH1_9HYPH</name>
<feature type="binding site" evidence="9">
    <location>
        <position position="13"/>
    </location>
    <ligand>
        <name>NADPH</name>
        <dbReference type="ChEBI" id="CHEBI:57783"/>
    </ligand>
</feature>
<feature type="binding site" evidence="9">
    <location>
        <position position="16"/>
    </location>
    <ligand>
        <name>NADPH</name>
        <dbReference type="ChEBI" id="CHEBI:57783"/>
    </ligand>
</feature>
<comment type="function">
    <text evidence="9">Catalyzes the NADPH-dependent rearrangement and reduction of 1-deoxy-D-xylulose-5-phosphate (DXP) to 2-C-methyl-D-erythritol 4-phosphate (MEP).</text>
</comment>
<protein>
    <recommendedName>
        <fullName evidence="9">1-deoxy-D-xylulose 5-phosphate reductoisomerase</fullName>
        <shortName evidence="9">DXP reductoisomerase</shortName>
        <ecNumber evidence="9">1.1.1.267</ecNumber>
    </recommendedName>
    <alternativeName>
        <fullName evidence="9">1-deoxyxylulose-5-phosphate reductoisomerase</fullName>
    </alternativeName>
    <alternativeName>
        <fullName evidence="9">2-C-methyl-D-erythritol 4-phosphate synthase</fullName>
    </alternativeName>
</protein>
<keyword evidence="3 9" id="KW-0479">Metal-binding</keyword>
<evidence type="ECO:0000256" key="2">
    <source>
        <dbReference type="ARBA" id="ARBA00006825"/>
    </source>
</evidence>
<proteinExistence type="inferred from homology"/>
<evidence type="ECO:0000313" key="14">
    <source>
        <dbReference type="Proteomes" id="UP000323142"/>
    </source>
</evidence>
<dbReference type="InterPro" id="IPR036169">
    <property type="entry name" value="DXPR_C_sf"/>
</dbReference>
<feature type="binding site" evidence="9">
    <location>
        <position position="152"/>
    </location>
    <ligand>
        <name>1-deoxy-D-xylulose 5-phosphate</name>
        <dbReference type="ChEBI" id="CHEBI:57792"/>
    </ligand>
</feature>
<dbReference type="RefSeq" id="WP_149817846.1">
    <property type="nucleotide sequence ID" value="NZ_VUOA01000021.1"/>
</dbReference>
<feature type="binding site" evidence="9">
    <location>
        <position position="39"/>
    </location>
    <ligand>
        <name>NADPH</name>
        <dbReference type="ChEBI" id="CHEBI:57783"/>
    </ligand>
</feature>
<feature type="binding site" evidence="9">
    <location>
        <position position="152"/>
    </location>
    <ligand>
        <name>Mn(2+)</name>
        <dbReference type="ChEBI" id="CHEBI:29035"/>
    </ligand>
</feature>
<organism evidence="13 14">
    <name type="scientific">Salinarimonas soli</name>
    <dbReference type="NCBI Taxonomy" id="1638099"/>
    <lineage>
        <taxon>Bacteria</taxon>
        <taxon>Pseudomonadati</taxon>
        <taxon>Pseudomonadota</taxon>
        <taxon>Alphaproteobacteria</taxon>
        <taxon>Hyphomicrobiales</taxon>
        <taxon>Salinarimonadaceae</taxon>
        <taxon>Salinarimonas</taxon>
    </lineage>
</organism>
<feature type="binding site" evidence="9">
    <location>
        <position position="150"/>
    </location>
    <ligand>
        <name>Mn(2+)</name>
        <dbReference type="ChEBI" id="CHEBI:29035"/>
    </ligand>
</feature>
<feature type="binding site" evidence="9">
    <location>
        <position position="221"/>
    </location>
    <ligand>
        <name>Mn(2+)</name>
        <dbReference type="ChEBI" id="CHEBI:29035"/>
    </ligand>
</feature>
<comment type="cofactor">
    <cofactor evidence="9">
        <name>Mg(2+)</name>
        <dbReference type="ChEBI" id="CHEBI:18420"/>
    </cofactor>
    <cofactor evidence="9">
        <name>Mn(2+)</name>
        <dbReference type="ChEBI" id="CHEBI:29035"/>
    </cofactor>
</comment>
<comment type="pathway">
    <text evidence="1 9">Isoprenoid biosynthesis; isopentenyl diphosphate biosynthesis via DXP pathway; isopentenyl diphosphate from 1-deoxy-D-xylulose 5-phosphate: step 1/6.</text>
</comment>
<keyword evidence="5 9" id="KW-0560">Oxidoreductase</keyword>
<evidence type="ECO:0000259" key="11">
    <source>
        <dbReference type="Pfam" id="PF08436"/>
    </source>
</evidence>
<dbReference type="GO" id="GO:0030145">
    <property type="term" value="F:manganese ion binding"/>
    <property type="evidence" value="ECO:0007669"/>
    <property type="project" value="TreeGrafter"/>
</dbReference>
<feature type="binding site" evidence="9">
    <location>
        <position position="199"/>
    </location>
    <ligand>
        <name>1-deoxy-D-xylulose 5-phosphate</name>
        <dbReference type="ChEBI" id="CHEBI:57792"/>
    </ligand>
</feature>
<feature type="binding site" evidence="9">
    <location>
        <position position="151"/>
    </location>
    <ligand>
        <name>1-deoxy-D-xylulose 5-phosphate</name>
        <dbReference type="ChEBI" id="CHEBI:57792"/>
    </ligand>
</feature>
<feature type="binding site" evidence="9">
    <location>
        <position position="14"/>
    </location>
    <ligand>
        <name>NADPH</name>
        <dbReference type="ChEBI" id="CHEBI:57783"/>
    </ligand>
</feature>
<dbReference type="Pfam" id="PF02670">
    <property type="entry name" value="DXP_reductoisom"/>
    <property type="match status" value="1"/>
</dbReference>
<feature type="domain" description="DXP reductoisomerase C-terminal" evidence="12">
    <location>
        <begin position="261"/>
        <end position="380"/>
    </location>
</feature>
<dbReference type="GO" id="GO:0030604">
    <property type="term" value="F:1-deoxy-D-xylulose-5-phosphate reductoisomerase activity"/>
    <property type="evidence" value="ECO:0007669"/>
    <property type="project" value="UniProtKB-UniRule"/>
</dbReference>
<feature type="binding site" evidence="9">
    <location>
        <position position="125"/>
    </location>
    <ligand>
        <name>1-deoxy-D-xylulose 5-phosphate</name>
        <dbReference type="ChEBI" id="CHEBI:57792"/>
    </ligand>
</feature>
<comment type="caution">
    <text evidence="13">The sequence shown here is derived from an EMBL/GenBank/DDBJ whole genome shotgun (WGS) entry which is preliminary data.</text>
</comment>
<dbReference type="InterPro" id="IPR013644">
    <property type="entry name" value="DXP_reductoisomerase_C"/>
</dbReference>
<dbReference type="HAMAP" id="MF_00183">
    <property type="entry name" value="DXP_reductoisom"/>
    <property type="match status" value="1"/>
</dbReference>
<dbReference type="PANTHER" id="PTHR30525">
    <property type="entry name" value="1-DEOXY-D-XYLULOSE 5-PHOSPHATE REDUCTOISOMERASE"/>
    <property type="match status" value="1"/>
</dbReference>
<keyword evidence="7 9" id="KW-0414">Isoprene biosynthesis</keyword>
<dbReference type="FunFam" id="3.40.50.720:FF:000045">
    <property type="entry name" value="1-deoxy-D-xylulose 5-phosphate reductoisomerase"/>
    <property type="match status" value="1"/>
</dbReference>
<evidence type="ECO:0000256" key="3">
    <source>
        <dbReference type="ARBA" id="ARBA00022723"/>
    </source>
</evidence>
<reference evidence="13 14" key="2">
    <citation type="submission" date="2019-09" db="EMBL/GenBank/DDBJ databases">
        <authorList>
            <person name="Jin C."/>
        </authorList>
    </citation>
    <scope>NUCLEOTIDE SEQUENCE [LARGE SCALE GENOMIC DNA]</scope>
    <source>
        <strain evidence="13 14">BN140002</strain>
    </source>
</reference>
<dbReference type="PANTHER" id="PTHR30525:SF0">
    <property type="entry name" value="1-DEOXY-D-XYLULOSE 5-PHOSPHATE REDUCTOISOMERASE, CHLOROPLASTIC"/>
    <property type="match status" value="1"/>
</dbReference>
<comment type="similarity">
    <text evidence="2 9">Belongs to the DXR family.</text>
</comment>
<dbReference type="Proteomes" id="UP000323142">
    <property type="component" value="Unassembled WGS sequence"/>
</dbReference>
<comment type="catalytic activity">
    <reaction evidence="8">
        <text>2-C-methyl-D-erythritol 4-phosphate + NADP(+) = 1-deoxy-D-xylulose 5-phosphate + NADPH + H(+)</text>
        <dbReference type="Rhea" id="RHEA:13717"/>
        <dbReference type="ChEBI" id="CHEBI:15378"/>
        <dbReference type="ChEBI" id="CHEBI:57783"/>
        <dbReference type="ChEBI" id="CHEBI:57792"/>
        <dbReference type="ChEBI" id="CHEBI:58262"/>
        <dbReference type="ChEBI" id="CHEBI:58349"/>
        <dbReference type="EC" id="1.1.1.267"/>
    </reaction>
    <physiologicalReaction direction="right-to-left" evidence="8">
        <dbReference type="Rhea" id="RHEA:13719"/>
    </physiologicalReaction>
</comment>
<feature type="binding site" evidence="9">
    <location>
        <position position="221"/>
    </location>
    <ligand>
        <name>1-deoxy-D-xylulose 5-phosphate</name>
        <dbReference type="ChEBI" id="CHEBI:57792"/>
    </ligand>
</feature>
<reference evidence="13 14" key="1">
    <citation type="submission" date="2019-09" db="EMBL/GenBank/DDBJ databases">
        <title>Salinarimonas rosea gen. nov., sp. nov., a new member of the a-2 subgroup of the Proteobacteria.</title>
        <authorList>
            <person name="Liu J."/>
        </authorList>
    </citation>
    <scope>NUCLEOTIDE SEQUENCE [LARGE SCALE GENOMIC DNA]</scope>
    <source>
        <strain evidence="13 14">BN140002</strain>
    </source>
</reference>
<dbReference type="Pfam" id="PF13288">
    <property type="entry name" value="DXPR_C"/>
    <property type="match status" value="1"/>
</dbReference>
<dbReference type="NCBIfam" id="TIGR00243">
    <property type="entry name" value="Dxr"/>
    <property type="match status" value="1"/>
</dbReference>
<dbReference type="AlphaFoldDB" id="A0A5B2VEH1"/>
<dbReference type="SUPFAM" id="SSF51735">
    <property type="entry name" value="NAD(P)-binding Rossmann-fold domains"/>
    <property type="match status" value="1"/>
</dbReference>
<feature type="binding site" evidence="9">
    <location>
        <position position="15"/>
    </location>
    <ligand>
        <name>NADPH</name>
        <dbReference type="ChEBI" id="CHEBI:57783"/>
    </ligand>
</feature>
<dbReference type="OrthoDB" id="9806546at2"/>
<evidence type="ECO:0000256" key="8">
    <source>
        <dbReference type="ARBA" id="ARBA00048543"/>
    </source>
</evidence>
<gene>
    <name evidence="9" type="primary">dxr</name>
    <name evidence="13" type="ORF">F0L46_12150</name>
</gene>
<keyword evidence="14" id="KW-1185">Reference proteome</keyword>
<dbReference type="Gene3D" id="1.10.1740.10">
    <property type="match status" value="1"/>
</dbReference>
<accession>A0A5B2VEH1</accession>
<dbReference type="Pfam" id="PF08436">
    <property type="entry name" value="DXP_redisom_C"/>
    <property type="match status" value="1"/>
</dbReference>
<dbReference type="EMBL" id="VUOA01000021">
    <property type="protein sequence ID" value="KAA2237016.1"/>
    <property type="molecule type" value="Genomic_DNA"/>
</dbReference>
<feature type="domain" description="1-deoxy-D-xylulose 5-phosphate reductoisomerase C-terminal" evidence="11">
    <location>
        <begin position="147"/>
        <end position="229"/>
    </location>
</feature>
<dbReference type="InterPro" id="IPR003821">
    <property type="entry name" value="DXP_reductoisomerase"/>
</dbReference>
<dbReference type="SUPFAM" id="SSF55347">
    <property type="entry name" value="Glyceraldehyde-3-phosphate dehydrogenase-like, C-terminal domain"/>
    <property type="match status" value="1"/>
</dbReference>
<keyword evidence="9" id="KW-0460">Magnesium</keyword>
<keyword evidence="6 9" id="KW-0464">Manganese</keyword>
<feature type="binding site" evidence="9">
    <location>
        <position position="218"/>
    </location>
    <ligand>
        <name>1-deoxy-D-xylulose 5-phosphate</name>
        <dbReference type="ChEBI" id="CHEBI:57792"/>
    </ligand>
</feature>
<evidence type="ECO:0000256" key="4">
    <source>
        <dbReference type="ARBA" id="ARBA00022857"/>
    </source>
</evidence>
<dbReference type="GO" id="GO:0016853">
    <property type="term" value="F:isomerase activity"/>
    <property type="evidence" value="ECO:0007669"/>
    <property type="project" value="UniProtKB-KW"/>
</dbReference>
<evidence type="ECO:0000256" key="9">
    <source>
        <dbReference type="HAMAP-Rule" id="MF_00183"/>
    </source>
</evidence>
<comment type="caution">
    <text evidence="9">Lacks conserved residue(s) required for the propagation of feature annotation.</text>
</comment>
<dbReference type="EC" id="1.1.1.267" evidence="9"/>
<dbReference type="InterPro" id="IPR036291">
    <property type="entry name" value="NAD(P)-bd_dom_sf"/>
</dbReference>
<dbReference type="GO" id="GO:0070402">
    <property type="term" value="F:NADPH binding"/>
    <property type="evidence" value="ECO:0007669"/>
    <property type="project" value="InterPro"/>
</dbReference>
<evidence type="ECO:0000313" key="13">
    <source>
        <dbReference type="EMBL" id="KAA2237016.1"/>
    </source>
</evidence>
<evidence type="ECO:0000259" key="12">
    <source>
        <dbReference type="Pfam" id="PF13288"/>
    </source>
</evidence>
<dbReference type="InterPro" id="IPR026877">
    <property type="entry name" value="DXPR_C"/>
</dbReference>
<evidence type="ECO:0000256" key="1">
    <source>
        <dbReference type="ARBA" id="ARBA00005094"/>
    </source>
</evidence>
<dbReference type="Gene3D" id="3.40.50.720">
    <property type="entry name" value="NAD(P)-binding Rossmann-like Domain"/>
    <property type="match status" value="1"/>
</dbReference>
<dbReference type="InterPro" id="IPR013512">
    <property type="entry name" value="DXP_reductoisomerase_N"/>
</dbReference>
<evidence type="ECO:0000256" key="6">
    <source>
        <dbReference type="ARBA" id="ARBA00023211"/>
    </source>
</evidence>
<feature type="binding site" evidence="9">
    <location>
        <position position="126"/>
    </location>
    <ligand>
        <name>NADPH</name>
        <dbReference type="ChEBI" id="CHEBI:57783"/>
    </ligand>
</feature>
<feature type="binding site" evidence="9">
    <location>
        <position position="176"/>
    </location>
    <ligand>
        <name>1-deoxy-D-xylulose 5-phosphate</name>
        <dbReference type="ChEBI" id="CHEBI:57792"/>
    </ligand>
</feature>
<feature type="binding site" evidence="9">
    <location>
        <position position="40"/>
    </location>
    <ligand>
        <name>NADPH</name>
        <dbReference type="ChEBI" id="CHEBI:57783"/>
    </ligand>
</feature>
<dbReference type="PIRSF" id="PIRSF006205">
    <property type="entry name" value="Dxp_reductismrs"/>
    <property type="match status" value="1"/>
</dbReference>
<sequence length="391" mass="40418">MSRPRQVTVLGATGSIGRSTADVLRAAPERFAVSALVGGRDAAALARQAVELRASFAALADPAGLPDLRDALQGTGIACGAGEAAVREAAERDADIVVAGISGVAGLAPTRAAMKPGRSLALANKECLVSAGEAFMADARRIGVTVLAMDSEHNALWQALQAGRREDVVSLTLTASGGPFRTWPADRIAGATAAQALKHPVWSMGAKISIDSATMMNKGLEIIEARHLFDVPPDRLEVLVHPQSIVHGLVQWRDGSVTAGLGAADMRIPIAHCLGEGGRLDFPGTRLDLAAIGALTFEAPDVERFPCLRLAREALVAGGAVPTVLNAANEVAVDAFVRGRIGFLDIAGLVDETCAAWGAHGASAAPTVEEALVVDHESRRIAAGLLSRRGS</sequence>
<evidence type="ECO:0000256" key="5">
    <source>
        <dbReference type="ARBA" id="ARBA00023002"/>
    </source>
</evidence>
<evidence type="ECO:0000256" key="7">
    <source>
        <dbReference type="ARBA" id="ARBA00023229"/>
    </source>
</evidence>
<feature type="domain" description="1-deoxy-D-xylulose 5-phosphate reductoisomerase N-terminal" evidence="10">
    <location>
        <begin position="7"/>
        <end position="132"/>
    </location>
</feature>
<keyword evidence="13" id="KW-0413">Isomerase</keyword>
<dbReference type="GO" id="GO:0051484">
    <property type="term" value="P:isopentenyl diphosphate biosynthetic process, methylerythritol 4-phosphate pathway involved in terpenoid biosynthetic process"/>
    <property type="evidence" value="ECO:0007669"/>
    <property type="project" value="TreeGrafter"/>
</dbReference>
<feature type="binding site" evidence="9">
    <location>
        <position position="124"/>
    </location>
    <ligand>
        <name>NADPH</name>
        <dbReference type="ChEBI" id="CHEBI:57783"/>
    </ligand>
</feature>
<feature type="binding site" evidence="9">
    <location>
        <position position="205"/>
    </location>
    <ligand>
        <name>NADPH</name>
        <dbReference type="ChEBI" id="CHEBI:57783"/>
    </ligand>
</feature>
<feature type="binding site" evidence="9">
    <location>
        <position position="212"/>
    </location>
    <ligand>
        <name>1-deoxy-D-xylulose 5-phosphate</name>
        <dbReference type="ChEBI" id="CHEBI:57792"/>
    </ligand>
</feature>
<feature type="binding site" evidence="9">
    <location>
        <position position="217"/>
    </location>
    <ligand>
        <name>1-deoxy-D-xylulose 5-phosphate</name>
        <dbReference type="ChEBI" id="CHEBI:57792"/>
    </ligand>
</feature>
<dbReference type="SUPFAM" id="SSF69055">
    <property type="entry name" value="1-deoxy-D-xylulose-5-phosphate reductoisomerase, C-terminal domain"/>
    <property type="match status" value="1"/>
</dbReference>
<evidence type="ECO:0000259" key="10">
    <source>
        <dbReference type="Pfam" id="PF02670"/>
    </source>
</evidence>
<dbReference type="UniPathway" id="UPA00056">
    <property type="reaction ID" value="UER00092"/>
</dbReference>
<keyword evidence="4 9" id="KW-0521">NADP</keyword>